<protein>
    <submittedName>
        <fullName evidence="1">Uncharacterized protein</fullName>
    </submittedName>
</protein>
<gene>
    <name evidence="1" type="ORF">PSH57_25735</name>
</gene>
<name>A0ABY9G9H5_9PSED</name>
<dbReference type="Proteomes" id="UP001230339">
    <property type="component" value="Chromosome"/>
</dbReference>
<organism evidence="1 2">
    <name type="scientific">Pseudomonas hefeiensis</name>
    <dbReference type="NCBI Taxonomy" id="2738125"/>
    <lineage>
        <taxon>Bacteria</taxon>
        <taxon>Pseudomonadati</taxon>
        <taxon>Pseudomonadota</taxon>
        <taxon>Gammaproteobacteria</taxon>
        <taxon>Pseudomonadales</taxon>
        <taxon>Pseudomonadaceae</taxon>
        <taxon>Pseudomonas</taxon>
    </lineage>
</organism>
<dbReference type="RefSeq" id="WP_305386149.1">
    <property type="nucleotide sequence ID" value="NZ_CP117426.1"/>
</dbReference>
<keyword evidence="2" id="KW-1185">Reference proteome</keyword>
<proteinExistence type="predicted"/>
<accession>A0ABY9G9H5</accession>
<dbReference type="EMBL" id="CP117449">
    <property type="protein sequence ID" value="WLH12182.1"/>
    <property type="molecule type" value="Genomic_DNA"/>
</dbReference>
<sequence>MARSLGASRFEAILLEGLARGEAQLTRACLTHNALRFRVAAAETCLLAGNTEQWLRSADQARGEKLKGVAREALQMGFVATMPRLLHDRFQAHG</sequence>
<reference evidence="1 2" key="1">
    <citation type="submission" date="2023-02" db="EMBL/GenBank/DDBJ databases">
        <title>Evolution of Hrp T3SS in non-pathogenic Pseudomonas fluorescens.</title>
        <authorList>
            <person name="Liao K."/>
            <person name="Wei H."/>
            <person name="Gu Y."/>
        </authorList>
    </citation>
    <scope>NUCLEOTIDE SEQUENCE [LARGE SCALE GENOMIC DNA]</scope>
    <source>
        <strain evidence="1 2">FP205</strain>
    </source>
</reference>
<evidence type="ECO:0000313" key="2">
    <source>
        <dbReference type="Proteomes" id="UP001230339"/>
    </source>
</evidence>
<evidence type="ECO:0000313" key="1">
    <source>
        <dbReference type="EMBL" id="WLH12182.1"/>
    </source>
</evidence>